<feature type="chain" id="PRO_5040839735" description="Porin" evidence="1">
    <location>
        <begin position="20"/>
        <end position="443"/>
    </location>
</feature>
<comment type="caution">
    <text evidence="2">The sequence shown here is derived from an EMBL/GenBank/DDBJ whole genome shotgun (WGS) entry which is preliminary data.</text>
</comment>
<gene>
    <name evidence="2" type="ORF">HDF14_003268</name>
</gene>
<sequence length="443" mass="45754">MKIQTLISVLLLSMGASIAQGQALPTAESSMASTLGPNLPNLDGVFHYSLSASEVIQLGYYGEGNTTYATDLSGNAAYTSPNTTRPFSMLFSGGVILAGQSSGGTQSFWSISASQGYVTRHWIFNISDSFSFLPQSPTTGLSGIAGVGDLGSIPIQGPGAGPIGDIITTSGNRIGNSVSGSAERTLTRNTSITGSGSWGVLHYLDSNADAGLDTSQVSGSVSLNQRIDARSSVGVSGVYSTYSYSGNGSGLNTPDIETRGINVFYQRVLSRTLSANVSVGPQWVSSSNSTLVPDSTDVAVTAGLSYSYQNVHAGVNYSRGVNNGSGVLPGALTDAFSGSVGRNFGRDWVVGLTASYVHSAGLTQFLNGTSLVTSNATYDTVYGGAQVTRRLSPHFSAYASYTAASQSSNNVIGPVTPTILNNTFQTIGVGVTFTPRSTNLGQF</sequence>
<dbReference type="AlphaFoldDB" id="A0A9X0U4N5"/>
<dbReference type="Proteomes" id="UP000535182">
    <property type="component" value="Unassembled WGS sequence"/>
</dbReference>
<protein>
    <recommendedName>
        <fullName evidence="4">Porin</fullName>
    </recommendedName>
</protein>
<feature type="signal peptide" evidence="1">
    <location>
        <begin position="1"/>
        <end position="19"/>
    </location>
</feature>
<dbReference type="EMBL" id="JACHEB010000007">
    <property type="protein sequence ID" value="MBB5329646.1"/>
    <property type="molecule type" value="Genomic_DNA"/>
</dbReference>
<keyword evidence="3" id="KW-1185">Reference proteome</keyword>
<keyword evidence="1" id="KW-0732">Signal</keyword>
<accession>A0A9X0U4N5</accession>
<reference evidence="2 3" key="1">
    <citation type="submission" date="2020-08" db="EMBL/GenBank/DDBJ databases">
        <title>Genomic Encyclopedia of Type Strains, Phase IV (KMG-V): Genome sequencing to study the core and pangenomes of soil and plant-associated prokaryotes.</title>
        <authorList>
            <person name="Whitman W."/>
        </authorList>
    </citation>
    <scope>NUCLEOTIDE SEQUENCE [LARGE SCALE GENOMIC DNA]</scope>
    <source>
        <strain evidence="2 3">X5P2</strain>
    </source>
</reference>
<proteinExistence type="predicted"/>
<evidence type="ECO:0008006" key="4">
    <source>
        <dbReference type="Google" id="ProtNLM"/>
    </source>
</evidence>
<evidence type="ECO:0000313" key="3">
    <source>
        <dbReference type="Proteomes" id="UP000535182"/>
    </source>
</evidence>
<dbReference type="RefSeq" id="WP_183978304.1">
    <property type="nucleotide sequence ID" value="NZ_JACHEB010000007.1"/>
</dbReference>
<evidence type="ECO:0000256" key="1">
    <source>
        <dbReference type="SAM" id="SignalP"/>
    </source>
</evidence>
<organism evidence="2 3">
    <name type="scientific">Tunturiibacter gelidiferens</name>
    <dbReference type="NCBI Taxonomy" id="3069689"/>
    <lineage>
        <taxon>Bacteria</taxon>
        <taxon>Pseudomonadati</taxon>
        <taxon>Acidobacteriota</taxon>
        <taxon>Terriglobia</taxon>
        <taxon>Terriglobales</taxon>
        <taxon>Acidobacteriaceae</taxon>
        <taxon>Tunturiibacter</taxon>
    </lineage>
</organism>
<name>A0A9X0U4N5_9BACT</name>
<evidence type="ECO:0000313" key="2">
    <source>
        <dbReference type="EMBL" id="MBB5329646.1"/>
    </source>
</evidence>